<keyword evidence="2" id="KW-0812">Transmembrane</keyword>
<proteinExistence type="predicted"/>
<evidence type="ECO:0000256" key="1">
    <source>
        <dbReference type="SAM" id="MobiDB-lite"/>
    </source>
</evidence>
<feature type="transmembrane region" description="Helical" evidence="2">
    <location>
        <begin position="266"/>
        <end position="289"/>
    </location>
</feature>
<accession>A0ABW3L2S3</accession>
<dbReference type="EMBL" id="JBHTKL010000005">
    <property type="protein sequence ID" value="MFD1020280.1"/>
    <property type="molecule type" value="Genomic_DNA"/>
</dbReference>
<feature type="region of interest" description="Disordered" evidence="1">
    <location>
        <begin position="32"/>
        <end position="76"/>
    </location>
</feature>
<reference evidence="4" key="1">
    <citation type="journal article" date="2019" name="Int. J. Syst. Evol. Microbiol.">
        <title>The Global Catalogue of Microorganisms (GCM) 10K type strain sequencing project: providing services to taxonomists for standard genome sequencing and annotation.</title>
        <authorList>
            <consortium name="The Broad Institute Genomics Platform"/>
            <consortium name="The Broad Institute Genome Sequencing Center for Infectious Disease"/>
            <person name="Wu L."/>
            <person name="Ma J."/>
        </authorList>
    </citation>
    <scope>NUCLEOTIDE SEQUENCE [LARGE SCALE GENOMIC DNA]</scope>
    <source>
        <strain evidence="4">CCUG 56607</strain>
    </source>
</reference>
<protein>
    <recommendedName>
        <fullName evidence="5">Yip1 domain-containing protein</fullName>
    </recommendedName>
</protein>
<evidence type="ECO:0008006" key="5">
    <source>
        <dbReference type="Google" id="ProtNLM"/>
    </source>
</evidence>
<dbReference type="Proteomes" id="UP001596990">
    <property type="component" value="Unassembled WGS sequence"/>
</dbReference>
<comment type="caution">
    <text evidence="3">The sequence shown here is derived from an EMBL/GenBank/DDBJ whole genome shotgun (WGS) entry which is preliminary data.</text>
</comment>
<keyword evidence="4" id="KW-1185">Reference proteome</keyword>
<keyword evidence="2" id="KW-1133">Transmembrane helix</keyword>
<feature type="transmembrane region" description="Helical" evidence="2">
    <location>
        <begin position="166"/>
        <end position="191"/>
    </location>
</feature>
<evidence type="ECO:0000313" key="4">
    <source>
        <dbReference type="Proteomes" id="UP001596990"/>
    </source>
</evidence>
<feature type="transmembrane region" description="Helical" evidence="2">
    <location>
        <begin position="126"/>
        <end position="146"/>
    </location>
</feature>
<feature type="transmembrane region" description="Helical" evidence="2">
    <location>
        <begin position="211"/>
        <end position="228"/>
    </location>
</feature>
<organism evidence="3 4">
    <name type="scientific">Thalassobacillus hwangdonensis</name>
    <dbReference type="NCBI Taxonomy" id="546108"/>
    <lineage>
        <taxon>Bacteria</taxon>
        <taxon>Bacillati</taxon>
        <taxon>Bacillota</taxon>
        <taxon>Bacilli</taxon>
        <taxon>Bacillales</taxon>
        <taxon>Bacillaceae</taxon>
        <taxon>Thalassobacillus</taxon>
    </lineage>
</organism>
<sequence length="299" mass="33145">MQYCAHCQAPYQGGKFCGNCGNVFEPLEVNEDQQPVASDSPTKREPEPGIETSDLGSSADHNHQQQPYNQVPPHQPSYAAASTVNNNYQRSSTSIQESGKNYFNNLKDVCKRPMEAVRKASDQNYFNAKVTFALFVILSGLLVYLAAQKMEDIFSILSFGFDVPFWSVFIPVAIVSIITLLAICLTLFLILKINNPAAPAFKDVAGRFATLLAYPMIAMALSCLFLLIEVTSIAFYTNVLTFFGIVAAIPFTIVSFHQGTRGGLDAFLQTILSYFILFLVLRMVILHIISSITDMFMPF</sequence>
<gene>
    <name evidence="3" type="ORF">ACFQ2J_13915</name>
</gene>
<name>A0ABW3L2S3_9BACI</name>
<dbReference type="RefSeq" id="WP_386061586.1">
    <property type="nucleotide sequence ID" value="NZ_JBHTKL010000005.1"/>
</dbReference>
<evidence type="ECO:0000313" key="3">
    <source>
        <dbReference type="EMBL" id="MFD1020280.1"/>
    </source>
</evidence>
<keyword evidence="2" id="KW-0472">Membrane</keyword>
<feature type="transmembrane region" description="Helical" evidence="2">
    <location>
        <begin position="234"/>
        <end position="254"/>
    </location>
</feature>
<evidence type="ECO:0000256" key="2">
    <source>
        <dbReference type="SAM" id="Phobius"/>
    </source>
</evidence>